<dbReference type="InterPro" id="IPR056536">
    <property type="entry name" value="TPR_NUP160_C"/>
</dbReference>
<evidence type="ECO:0000259" key="7">
    <source>
        <dbReference type="Pfam" id="PF23354"/>
    </source>
</evidence>
<evidence type="ECO:0000256" key="3">
    <source>
        <dbReference type="ARBA" id="ARBA00023242"/>
    </source>
</evidence>
<dbReference type="Pfam" id="PF23347">
    <property type="entry name" value="TPR_Nup160_C"/>
    <property type="match status" value="1"/>
</dbReference>
<evidence type="ECO:0000256" key="2">
    <source>
        <dbReference type="ARBA" id="ARBA00022448"/>
    </source>
</evidence>
<dbReference type="InterPro" id="IPR021717">
    <property type="entry name" value="Nucleoporin_Nup160"/>
</dbReference>
<evidence type="ECO:0000259" key="6">
    <source>
        <dbReference type="Pfam" id="PF23347"/>
    </source>
</evidence>
<dbReference type="PANTHER" id="PTHR21286:SF0">
    <property type="entry name" value="NUCLEAR PORE COMPLEX PROTEIN NUP160"/>
    <property type="match status" value="1"/>
</dbReference>
<dbReference type="GO" id="GO:0005643">
    <property type="term" value="C:nuclear pore"/>
    <property type="evidence" value="ECO:0007669"/>
    <property type="project" value="TreeGrafter"/>
</dbReference>
<evidence type="ECO:0000313" key="8">
    <source>
        <dbReference type="EMBL" id="KAI9564087.1"/>
    </source>
</evidence>
<proteinExistence type="predicted"/>
<sequence>MASCLKENLTGYSLLGLREVVPDQTGVEQWKELSLNTGGTHLTLQDIKLPEGCISGGYCFTDSSSVVTRNRFICWQINNDVLELVEHSLDLNLHGNCLRIRFQGLAILEGTSIHETRNSVVILVSTISSVHRLVLPHPSKHNDPSAFSSTGTNISVPSIFTEASLPWLRESFSHQVINSTTTNVSLPSTAASCLSANGKEALFALANTTSISLIRMGPTPSAVNTFNLQPSSNFSRLLSGYLPTVLRGTSSQENEETTASICLLPTSDDVLVLAISKGLKLRIWSATTQDCRLEFDLVEFLGEKSVKQLGSLHRIRWCPEGENFKLGVFSSFGKKRSFLLINLQTGPTLKLNFQSSIAAQHSRLIDFSLTSDHLYALWSTSQGEHLLEFAETSRLQWQQIALEPGIESDIEYDDTVVDPKQAYMQALFKPGAFSVSTLSKALQAFDRSGATRRRRLGDIKEDIIMAIETELSDQLSDAGDLTEEEYLQLAAKCWAQFYAYVVQYHLKRPVPIGLLIDENTGFHALLKKGMISFLRPLDLVESLVLQRGLRWDEHPYVDVVSPLFGGQQSASGLTALLEVLLLVSDNLLTEQIKRFDHSMFQLQSADQIARDIANELLENKSLDLLNAMHIALSSVDVCMALSVLLQQLSVGMNGGNAKSSDIFLSSKSSLRLLFNGALGLGALAESSRQMADLRLGLCRDVLIVQQLLILTQEELQLSSEDAETIRSEFLPRSVPLAHAYYALSWLCHCPAQTVSNSLVEQNIRAMTLLGFKKSQESYAALPCKSLVELFLSLDGGRAVREMVLQEEEASEWTSSWLEVFPHFMKAIGQLLWPIGNHVTFMEFLMERFQPLAVQGYVRLQQSWCEWNTCSRKFLMAVALMATGEGDKASRWMLEAAEGIVKEQLLQSVVLKSVDESGDAGSQSDPVIRFHLVCVQLLEQAGLSSAALRVALVALNGSKKEDPLLPTIWSVVAKLHLNLGHYQEAYEAIVNNPDSSQRPETLGRLVNILLERKQMDTLLTFPYAGLESELEKIVERRARSSDVLSMTLYYSFLYAFHVRQGKMRKAAAVMHEQALRYGCEGESAKMVKCLLACLNALRLVSRQEAWLVKPVTASSTRKNSSESLKHTVDVIEYADIEKEYELSYACINLGQPITSLSASDVVALLISRNRYESALRIAKIFDVKDTSPVVEHLAANCVALSREQADEDEAWVWLSLNQSSGVGKASEQAWRLLEKIIPKAEGGDKETRCHRAAARKILSLDCTLPYWLAASYKLRNPGELISLYHQAGLLEDAAQVALELVDAMLGKGKEYFGFTSNPLQINAPAVWLPYTVIDRLIMELEANSNDSNYKMLLNEMKDKLETYFHTAERVSRSILELSVS</sequence>
<dbReference type="EMBL" id="WJBH02000001">
    <property type="protein sequence ID" value="KAI9564087.1"/>
    <property type="molecule type" value="Genomic_DNA"/>
</dbReference>
<dbReference type="Pfam" id="PF23354">
    <property type="entry name" value="TPR_NUP160_120_M"/>
    <property type="match status" value="1"/>
</dbReference>
<dbReference type="InterPro" id="IPR059141">
    <property type="entry name" value="Beta-prop_Nup120_160"/>
</dbReference>
<feature type="domain" description="NUP160 middle TPR" evidence="7">
    <location>
        <begin position="832"/>
        <end position="1098"/>
    </location>
</feature>
<dbReference type="Proteomes" id="UP000820818">
    <property type="component" value="Linkage Group LG1"/>
</dbReference>
<dbReference type="GO" id="GO:0017056">
    <property type="term" value="F:structural constituent of nuclear pore"/>
    <property type="evidence" value="ECO:0007669"/>
    <property type="project" value="TreeGrafter"/>
</dbReference>
<feature type="domain" description="NUP160 helical" evidence="5">
    <location>
        <begin position="569"/>
        <end position="790"/>
    </location>
</feature>
<feature type="domain" description="Nucleoporin Nup120/160 beta-propeller" evidence="4">
    <location>
        <begin position="71"/>
        <end position="541"/>
    </location>
</feature>
<evidence type="ECO:0000259" key="4">
    <source>
        <dbReference type="Pfam" id="PF11715"/>
    </source>
</evidence>
<comment type="subcellular location">
    <subcellularLocation>
        <location evidence="1">Nucleus</location>
    </subcellularLocation>
</comment>
<dbReference type="InterPro" id="IPR056547">
    <property type="entry name" value="NUP160_helical"/>
</dbReference>
<feature type="domain" description="NUP160 C-terminal TPR" evidence="6">
    <location>
        <begin position="1131"/>
        <end position="1375"/>
    </location>
</feature>
<evidence type="ECO:0008006" key="10">
    <source>
        <dbReference type="Google" id="ProtNLM"/>
    </source>
</evidence>
<dbReference type="PANTHER" id="PTHR21286">
    <property type="entry name" value="NUCLEAR PORE COMPLEX PROTEIN NUP160"/>
    <property type="match status" value="1"/>
</dbReference>
<dbReference type="Pfam" id="PF23345">
    <property type="entry name" value="NUP160_helical"/>
    <property type="match status" value="1"/>
</dbReference>
<accession>A0AAD5L0Y4</accession>
<keyword evidence="2" id="KW-0813">Transport</keyword>
<gene>
    <name evidence="8" type="ORF">GHT06_007825</name>
</gene>
<reference evidence="8 9" key="1">
    <citation type="submission" date="2022-05" db="EMBL/GenBank/DDBJ databases">
        <title>A multi-omics perspective on studying reproductive biology in Daphnia sinensis.</title>
        <authorList>
            <person name="Jia J."/>
        </authorList>
    </citation>
    <scope>NUCLEOTIDE SEQUENCE [LARGE SCALE GENOMIC DNA]</scope>
    <source>
        <strain evidence="8 9">WSL</strain>
    </source>
</reference>
<keyword evidence="3" id="KW-0539">Nucleus</keyword>
<organism evidence="8 9">
    <name type="scientific">Daphnia sinensis</name>
    <dbReference type="NCBI Taxonomy" id="1820382"/>
    <lineage>
        <taxon>Eukaryota</taxon>
        <taxon>Metazoa</taxon>
        <taxon>Ecdysozoa</taxon>
        <taxon>Arthropoda</taxon>
        <taxon>Crustacea</taxon>
        <taxon>Branchiopoda</taxon>
        <taxon>Diplostraca</taxon>
        <taxon>Cladocera</taxon>
        <taxon>Anomopoda</taxon>
        <taxon>Daphniidae</taxon>
        <taxon>Daphnia</taxon>
        <taxon>Daphnia similis group</taxon>
    </lineage>
</organism>
<protein>
    <recommendedName>
        <fullName evidence="10">Nuclear pore complex protein Nup160 homolog</fullName>
    </recommendedName>
</protein>
<name>A0AAD5L0Y4_9CRUS</name>
<keyword evidence="9" id="KW-1185">Reference proteome</keyword>
<dbReference type="InterPro" id="IPR056535">
    <property type="entry name" value="TPR_NUP160_M"/>
</dbReference>
<dbReference type="Pfam" id="PF11715">
    <property type="entry name" value="Beta-prop_Nup120_160"/>
    <property type="match status" value="1"/>
</dbReference>
<evidence type="ECO:0000256" key="1">
    <source>
        <dbReference type="ARBA" id="ARBA00004123"/>
    </source>
</evidence>
<comment type="caution">
    <text evidence="8">The sequence shown here is derived from an EMBL/GenBank/DDBJ whole genome shotgun (WGS) entry which is preliminary data.</text>
</comment>
<evidence type="ECO:0000313" key="9">
    <source>
        <dbReference type="Proteomes" id="UP000820818"/>
    </source>
</evidence>
<evidence type="ECO:0000259" key="5">
    <source>
        <dbReference type="Pfam" id="PF23345"/>
    </source>
</evidence>